<reference evidence="9" key="1">
    <citation type="submission" date="2023-06" db="EMBL/GenBank/DDBJ databases">
        <title>Genome-scale phylogeny and comparative genomics of the fungal order Sordariales.</title>
        <authorList>
            <consortium name="Lawrence Berkeley National Laboratory"/>
            <person name="Hensen N."/>
            <person name="Bonometti L."/>
            <person name="Westerberg I."/>
            <person name="Brannstrom I.O."/>
            <person name="Guillou S."/>
            <person name="Cros-Aarteil S."/>
            <person name="Calhoun S."/>
            <person name="Haridas S."/>
            <person name="Kuo A."/>
            <person name="Mondo S."/>
            <person name="Pangilinan J."/>
            <person name="Riley R."/>
            <person name="Labutti K."/>
            <person name="Andreopoulos B."/>
            <person name="Lipzen A."/>
            <person name="Chen C."/>
            <person name="Yanf M."/>
            <person name="Daum C."/>
            <person name="Ng V."/>
            <person name="Clum A."/>
            <person name="Steindorff A."/>
            <person name="Ohm R."/>
            <person name="Martin F."/>
            <person name="Silar P."/>
            <person name="Natvig D."/>
            <person name="Lalanne C."/>
            <person name="Gautier V."/>
            <person name="Ament-Velasquez S.L."/>
            <person name="Kruys A."/>
            <person name="Hutchinson M.I."/>
            <person name="Powell A.J."/>
            <person name="Barry K."/>
            <person name="Miller A.N."/>
            <person name="Grigoriev I.V."/>
            <person name="Debuchy R."/>
            <person name="Gladieux P."/>
            <person name="Thoren M.H."/>
            <person name="Johannesson H."/>
        </authorList>
    </citation>
    <scope>NUCLEOTIDE SEQUENCE</scope>
    <source>
        <strain evidence="9">CBS 606.72</strain>
    </source>
</reference>
<feature type="non-terminal residue" evidence="9">
    <location>
        <position position="340"/>
    </location>
</feature>
<keyword evidence="4 7" id="KW-0472">Membrane</keyword>
<feature type="transmembrane region" description="Helical" evidence="7">
    <location>
        <begin position="6"/>
        <end position="24"/>
    </location>
</feature>
<dbReference type="Proteomes" id="UP001175000">
    <property type="component" value="Unassembled WGS sequence"/>
</dbReference>
<feature type="transmembrane region" description="Helical" evidence="7">
    <location>
        <begin position="218"/>
        <end position="244"/>
    </location>
</feature>
<evidence type="ECO:0000313" key="10">
    <source>
        <dbReference type="Proteomes" id="UP001175000"/>
    </source>
</evidence>
<feature type="compositionally biased region" description="Polar residues" evidence="6">
    <location>
        <begin position="288"/>
        <end position="315"/>
    </location>
</feature>
<dbReference type="InterPro" id="IPR052337">
    <property type="entry name" value="SAT4-like"/>
</dbReference>
<feature type="region of interest" description="Disordered" evidence="6">
    <location>
        <begin position="286"/>
        <end position="319"/>
    </location>
</feature>
<feature type="transmembrane region" description="Helical" evidence="7">
    <location>
        <begin position="36"/>
        <end position="60"/>
    </location>
</feature>
<keyword evidence="2 7" id="KW-0812">Transmembrane</keyword>
<evidence type="ECO:0000256" key="5">
    <source>
        <dbReference type="ARBA" id="ARBA00038359"/>
    </source>
</evidence>
<dbReference type="PANTHER" id="PTHR33048:SF123">
    <property type="entry name" value="INTEGRAL MEMBRANE PROTEIN"/>
    <property type="match status" value="1"/>
</dbReference>
<dbReference type="PANTHER" id="PTHR33048">
    <property type="entry name" value="PTH11-LIKE INTEGRAL MEMBRANE PROTEIN (AFU_ORTHOLOGUE AFUA_5G11245)"/>
    <property type="match status" value="1"/>
</dbReference>
<evidence type="ECO:0000313" key="9">
    <source>
        <dbReference type="EMBL" id="KAK0616513.1"/>
    </source>
</evidence>
<sequence>EANIPGILFGILVPHTVCTLFILARGWSRLALLRKWFLDDTLIVAAWAFSTTVCVIYSIAAQAPRVASSLICYQLCLCITKLSILAFYLRIFTTRLVERRLAWATIIAVLLYGIPLLFMTVFQCHPVAGRFFSQPMRCFTFEPLLIVSASLHTAVDAWMIGLIIPCVTRLDLPRRQKIALSGVLSLGVFVIAASLARLQFSLARARDNADGVPVTNSLAFFVMTILELDLALICATAPTLRLALARLWPRLGMGDPVPGGGARRRTLSASQSVDLTSVVSYHGYPWTQPGTPTARSKNPSLNNLTGTRTPGDTSTPMPPVPPLAVIQYRAPTTLSLKSFM</sequence>
<evidence type="ECO:0000256" key="4">
    <source>
        <dbReference type="ARBA" id="ARBA00023136"/>
    </source>
</evidence>
<keyword evidence="3 7" id="KW-1133">Transmembrane helix</keyword>
<feature type="non-terminal residue" evidence="9">
    <location>
        <position position="1"/>
    </location>
</feature>
<dbReference type="InterPro" id="IPR049326">
    <property type="entry name" value="Rhodopsin_dom_fungi"/>
</dbReference>
<feature type="transmembrane region" description="Helical" evidence="7">
    <location>
        <begin position="101"/>
        <end position="123"/>
    </location>
</feature>
<dbReference type="AlphaFoldDB" id="A0AA39WJE0"/>
<feature type="transmembrane region" description="Helical" evidence="7">
    <location>
        <begin position="143"/>
        <end position="166"/>
    </location>
</feature>
<organism evidence="9 10">
    <name type="scientific">Immersiella caudata</name>
    <dbReference type="NCBI Taxonomy" id="314043"/>
    <lineage>
        <taxon>Eukaryota</taxon>
        <taxon>Fungi</taxon>
        <taxon>Dikarya</taxon>
        <taxon>Ascomycota</taxon>
        <taxon>Pezizomycotina</taxon>
        <taxon>Sordariomycetes</taxon>
        <taxon>Sordariomycetidae</taxon>
        <taxon>Sordariales</taxon>
        <taxon>Lasiosphaeriaceae</taxon>
        <taxon>Immersiella</taxon>
    </lineage>
</organism>
<keyword evidence="10" id="KW-1185">Reference proteome</keyword>
<dbReference type="GO" id="GO:0016020">
    <property type="term" value="C:membrane"/>
    <property type="evidence" value="ECO:0007669"/>
    <property type="project" value="UniProtKB-SubCell"/>
</dbReference>
<gene>
    <name evidence="9" type="ORF">B0T14DRAFT_410935</name>
</gene>
<proteinExistence type="inferred from homology"/>
<evidence type="ECO:0000256" key="6">
    <source>
        <dbReference type="SAM" id="MobiDB-lite"/>
    </source>
</evidence>
<feature type="transmembrane region" description="Helical" evidence="7">
    <location>
        <begin position="66"/>
        <end position="89"/>
    </location>
</feature>
<comment type="subcellular location">
    <subcellularLocation>
        <location evidence="1">Membrane</location>
        <topology evidence="1">Multi-pass membrane protein</topology>
    </subcellularLocation>
</comment>
<dbReference type="Pfam" id="PF20684">
    <property type="entry name" value="Fung_rhodopsin"/>
    <property type="match status" value="1"/>
</dbReference>
<comment type="caution">
    <text evidence="9">The sequence shown here is derived from an EMBL/GenBank/DDBJ whole genome shotgun (WGS) entry which is preliminary data.</text>
</comment>
<name>A0AA39WJE0_9PEZI</name>
<dbReference type="EMBL" id="JAULSU010000005">
    <property type="protein sequence ID" value="KAK0616513.1"/>
    <property type="molecule type" value="Genomic_DNA"/>
</dbReference>
<feature type="domain" description="Rhodopsin" evidence="8">
    <location>
        <begin position="24"/>
        <end position="245"/>
    </location>
</feature>
<evidence type="ECO:0000259" key="8">
    <source>
        <dbReference type="Pfam" id="PF20684"/>
    </source>
</evidence>
<evidence type="ECO:0000256" key="3">
    <source>
        <dbReference type="ARBA" id="ARBA00022989"/>
    </source>
</evidence>
<evidence type="ECO:0000256" key="7">
    <source>
        <dbReference type="SAM" id="Phobius"/>
    </source>
</evidence>
<comment type="similarity">
    <text evidence="5">Belongs to the SAT4 family.</text>
</comment>
<evidence type="ECO:0000256" key="1">
    <source>
        <dbReference type="ARBA" id="ARBA00004141"/>
    </source>
</evidence>
<feature type="transmembrane region" description="Helical" evidence="7">
    <location>
        <begin position="178"/>
        <end position="198"/>
    </location>
</feature>
<protein>
    <recommendedName>
        <fullName evidence="8">Rhodopsin domain-containing protein</fullName>
    </recommendedName>
</protein>
<accession>A0AA39WJE0</accession>
<evidence type="ECO:0000256" key="2">
    <source>
        <dbReference type="ARBA" id="ARBA00022692"/>
    </source>
</evidence>